<protein>
    <submittedName>
        <fullName evidence="1">Uncharacterized protein</fullName>
    </submittedName>
</protein>
<accession>A0A2K9P3V6</accession>
<dbReference type="RefSeq" id="WP_102366071.1">
    <property type="nucleotide sequence ID" value="NZ_CP020991.1"/>
</dbReference>
<dbReference type="GeneID" id="98063139"/>
<dbReference type="KEGG" id="mpec:B9O19_01757"/>
<evidence type="ECO:0000313" key="2">
    <source>
        <dbReference type="Proteomes" id="UP000235589"/>
    </source>
</evidence>
<reference evidence="1 2" key="1">
    <citation type="submission" date="2017-04" db="EMBL/GenBank/DDBJ databases">
        <title>Monoglobus pectinilyticus 14 draft genome.</title>
        <authorList>
            <person name="Kim C."/>
            <person name="Rosendale D.I."/>
            <person name="Kelly W.J."/>
            <person name="Tannock G.W."/>
            <person name="Patchett M.L."/>
            <person name="Jordens J.Z."/>
        </authorList>
    </citation>
    <scope>NUCLEOTIDE SEQUENCE [LARGE SCALE GENOMIC DNA]</scope>
    <source>
        <strain evidence="1 2">14</strain>
    </source>
</reference>
<dbReference type="Proteomes" id="UP000235589">
    <property type="component" value="Chromosome"/>
</dbReference>
<evidence type="ECO:0000313" key="1">
    <source>
        <dbReference type="EMBL" id="AUO19911.1"/>
    </source>
</evidence>
<dbReference type="EMBL" id="CP020991">
    <property type="protein sequence ID" value="AUO19911.1"/>
    <property type="molecule type" value="Genomic_DNA"/>
</dbReference>
<dbReference type="AlphaFoldDB" id="A0A2K9P3V6"/>
<sequence>MDYQNEFYQAHKYDLKRQTLENLKNLEDILRIPSVELCLEVYAEILSELKQDEKNNIQKMMKKKGDNNE</sequence>
<organism evidence="1 2">
    <name type="scientific">Monoglobus pectinilyticus</name>
    <dbReference type="NCBI Taxonomy" id="1981510"/>
    <lineage>
        <taxon>Bacteria</taxon>
        <taxon>Bacillati</taxon>
        <taxon>Bacillota</taxon>
        <taxon>Clostridia</taxon>
        <taxon>Monoglobales</taxon>
        <taxon>Monoglobaceae</taxon>
        <taxon>Monoglobus</taxon>
    </lineage>
</organism>
<proteinExistence type="predicted"/>
<keyword evidence="2" id="KW-1185">Reference proteome</keyword>
<gene>
    <name evidence="1" type="ORF">B9O19_01757</name>
</gene>
<name>A0A2K9P3V6_9FIRM</name>